<dbReference type="RefSeq" id="WP_125180322.1">
    <property type="nucleotide sequence ID" value="NZ_QZMU01000001.1"/>
</dbReference>
<reference evidence="4 5" key="1">
    <citation type="journal article" date="2010" name="Int. J. Syst. Evol. Microbiol.">
        <title>Thiohalobacter thiocyanaticus gen. nov., sp. nov., a moderately halophilic, sulfur-oxidizing gammaproteobacterium from hypersaline lakes, that utilizes thiocyanate.</title>
        <authorList>
            <person name="Sorokin D.Y."/>
            <person name="Kovaleva O.L."/>
            <person name="Tourova T.P."/>
            <person name="Muyzer G."/>
        </authorList>
    </citation>
    <scope>NUCLEOTIDE SEQUENCE [LARGE SCALE GENOMIC DNA]</scope>
    <source>
        <strain evidence="4 5">Hrh1</strain>
    </source>
</reference>
<dbReference type="SUPFAM" id="SSF48452">
    <property type="entry name" value="TPR-like"/>
    <property type="match status" value="1"/>
</dbReference>
<keyword evidence="1" id="KW-0677">Repeat</keyword>
<dbReference type="EMBL" id="QZMU01000001">
    <property type="protein sequence ID" value="RRQ21107.1"/>
    <property type="molecule type" value="Genomic_DNA"/>
</dbReference>
<dbReference type="AlphaFoldDB" id="A0A426QH79"/>
<dbReference type="InterPro" id="IPR013105">
    <property type="entry name" value="TPR_2"/>
</dbReference>
<evidence type="ECO:0000313" key="4">
    <source>
        <dbReference type="EMBL" id="RRQ21107.1"/>
    </source>
</evidence>
<gene>
    <name evidence="4" type="ORF">D6C00_03455</name>
</gene>
<comment type="caution">
    <text evidence="4">The sequence shown here is derived from an EMBL/GenBank/DDBJ whole genome shotgun (WGS) entry which is preliminary data.</text>
</comment>
<dbReference type="Pfam" id="PF07719">
    <property type="entry name" value="TPR_2"/>
    <property type="match status" value="1"/>
</dbReference>
<evidence type="ECO:0000313" key="5">
    <source>
        <dbReference type="Proteomes" id="UP000287798"/>
    </source>
</evidence>
<sequence>MNAGDLTQARAITRELIELKGRTPQLRDLQRSLDTAIQVQIDSLHKLANEHYRSQRYQEARTTWEEVLKLDPQDPQARALIERADRVIQKLESLHQEDGNPAAAAQ</sequence>
<feature type="repeat" description="TPR" evidence="3">
    <location>
        <begin position="41"/>
        <end position="74"/>
    </location>
</feature>
<name>A0A426QH79_9GAMM</name>
<dbReference type="PROSITE" id="PS50005">
    <property type="entry name" value="TPR"/>
    <property type="match status" value="1"/>
</dbReference>
<evidence type="ECO:0000256" key="2">
    <source>
        <dbReference type="ARBA" id="ARBA00022803"/>
    </source>
</evidence>
<proteinExistence type="predicted"/>
<keyword evidence="2 3" id="KW-0802">TPR repeat</keyword>
<dbReference type="Gene3D" id="1.25.40.10">
    <property type="entry name" value="Tetratricopeptide repeat domain"/>
    <property type="match status" value="1"/>
</dbReference>
<accession>A0A426QH79</accession>
<dbReference type="InterPro" id="IPR019734">
    <property type="entry name" value="TPR_rpt"/>
</dbReference>
<organism evidence="4 5">
    <name type="scientific">Thiohalobacter thiocyanaticus</name>
    <dbReference type="NCBI Taxonomy" id="585455"/>
    <lineage>
        <taxon>Bacteria</taxon>
        <taxon>Pseudomonadati</taxon>
        <taxon>Pseudomonadota</taxon>
        <taxon>Gammaproteobacteria</taxon>
        <taxon>Thiohalobacterales</taxon>
        <taxon>Thiohalobacteraceae</taxon>
        <taxon>Thiohalobacter</taxon>
    </lineage>
</organism>
<evidence type="ECO:0000256" key="3">
    <source>
        <dbReference type="PROSITE-ProRule" id="PRU00339"/>
    </source>
</evidence>
<dbReference type="InterPro" id="IPR011990">
    <property type="entry name" value="TPR-like_helical_dom_sf"/>
</dbReference>
<protein>
    <submittedName>
        <fullName evidence="4">Tetratricopeptide repeat protein</fullName>
    </submittedName>
</protein>
<dbReference type="Proteomes" id="UP000287798">
    <property type="component" value="Unassembled WGS sequence"/>
</dbReference>
<evidence type="ECO:0000256" key="1">
    <source>
        <dbReference type="ARBA" id="ARBA00022737"/>
    </source>
</evidence>
<dbReference type="OrthoDB" id="9776053at2"/>
<keyword evidence="5" id="KW-1185">Reference proteome</keyword>
<dbReference type="SMART" id="SM00028">
    <property type="entry name" value="TPR"/>
    <property type="match status" value="1"/>
</dbReference>